<accession>A0A3R5X423</accession>
<dbReference type="SUPFAM" id="SSF50156">
    <property type="entry name" value="PDZ domain-like"/>
    <property type="match status" value="2"/>
</dbReference>
<dbReference type="NCBIfam" id="TIGR02037">
    <property type="entry name" value="degP_htrA_DO"/>
    <property type="match status" value="1"/>
</dbReference>
<dbReference type="Gene3D" id="2.30.42.10">
    <property type="match status" value="2"/>
</dbReference>
<dbReference type="RefSeq" id="WP_128467207.1">
    <property type="nucleotide sequence ID" value="NZ_CP035108.1"/>
</dbReference>
<dbReference type="InterPro" id="IPR036034">
    <property type="entry name" value="PDZ_sf"/>
</dbReference>
<evidence type="ECO:0000256" key="11">
    <source>
        <dbReference type="ARBA" id="ARBA00022825"/>
    </source>
</evidence>
<keyword evidence="12" id="KW-0346">Stress response</keyword>
<keyword evidence="8" id="KW-0677">Repeat</keyword>
<feature type="binding site" evidence="15">
    <location>
        <begin position="207"/>
        <end position="209"/>
    </location>
    <ligand>
        <name>substrate</name>
    </ligand>
</feature>
<dbReference type="InterPro" id="IPR009003">
    <property type="entry name" value="Peptidase_S1_PA"/>
</dbReference>
<evidence type="ECO:0000256" key="13">
    <source>
        <dbReference type="ARBA" id="ARBA00032850"/>
    </source>
</evidence>
<dbReference type="Proteomes" id="UP000287502">
    <property type="component" value="Chromosome"/>
</dbReference>
<dbReference type="PANTHER" id="PTHR22939:SF130">
    <property type="entry name" value="PERIPLASMIC SERINE ENDOPROTEASE DEGP-LIKE-RELATED"/>
    <property type="match status" value="1"/>
</dbReference>
<evidence type="ECO:0000256" key="15">
    <source>
        <dbReference type="PIRSR" id="PIRSR611782-2"/>
    </source>
</evidence>
<feature type="binding site" evidence="15">
    <location>
        <position position="104"/>
    </location>
    <ligand>
        <name>substrate</name>
    </ligand>
</feature>
<evidence type="ECO:0000256" key="1">
    <source>
        <dbReference type="ARBA" id="ARBA00001772"/>
    </source>
</evidence>
<evidence type="ECO:0000313" key="18">
    <source>
        <dbReference type="EMBL" id="QAR33922.1"/>
    </source>
</evidence>
<keyword evidence="6 18" id="KW-0645">Protease</keyword>
<organism evidence="18 19">
    <name type="scientific">Geovibrio thiophilus</name>
    <dbReference type="NCBI Taxonomy" id="139438"/>
    <lineage>
        <taxon>Bacteria</taxon>
        <taxon>Pseudomonadati</taxon>
        <taxon>Deferribacterota</taxon>
        <taxon>Deferribacteres</taxon>
        <taxon>Deferribacterales</taxon>
        <taxon>Geovibrionaceae</taxon>
        <taxon>Geovibrio</taxon>
    </lineage>
</organism>
<dbReference type="SMART" id="SM00228">
    <property type="entry name" value="PDZ"/>
    <property type="match status" value="2"/>
</dbReference>
<keyword evidence="11" id="KW-0720">Serine protease</keyword>
<comment type="catalytic activity">
    <reaction evidence="1">
        <text>Acts on substrates that are at least partially unfolded. The cleavage site P1 residue is normally between a pair of hydrophobic residues, such as Val-|-Val.</text>
        <dbReference type="EC" id="3.4.21.107"/>
    </reaction>
</comment>
<evidence type="ECO:0000256" key="3">
    <source>
        <dbReference type="ARBA" id="ARBA00010541"/>
    </source>
</evidence>
<name>A0A3R5X423_9BACT</name>
<feature type="chain" id="PRO_5018602863" description="Probable periplasmic serine endoprotease DegP-like" evidence="16">
    <location>
        <begin position="23"/>
        <end position="456"/>
    </location>
</feature>
<gene>
    <name evidence="18" type="ORF">EP073_11055</name>
</gene>
<dbReference type="EMBL" id="CP035108">
    <property type="protein sequence ID" value="QAR33922.1"/>
    <property type="molecule type" value="Genomic_DNA"/>
</dbReference>
<dbReference type="CDD" id="cd10839">
    <property type="entry name" value="cpPDZ1_DegP-like"/>
    <property type="match status" value="1"/>
</dbReference>
<reference evidence="18 19" key="1">
    <citation type="submission" date="2019-01" db="EMBL/GenBank/DDBJ databases">
        <title>Geovibrio thiophilus DSM 11263, complete genome.</title>
        <authorList>
            <person name="Spring S."/>
            <person name="Bunk B."/>
            <person name="Sproer C."/>
        </authorList>
    </citation>
    <scope>NUCLEOTIDE SEQUENCE [LARGE SCALE GENOMIC DNA]</scope>
    <source>
        <strain evidence="18 19">DSM 11263</strain>
    </source>
</reference>
<dbReference type="AlphaFoldDB" id="A0A3R5X423"/>
<dbReference type="GO" id="GO:0004252">
    <property type="term" value="F:serine-type endopeptidase activity"/>
    <property type="evidence" value="ECO:0007669"/>
    <property type="project" value="InterPro"/>
</dbReference>
<evidence type="ECO:0000256" key="6">
    <source>
        <dbReference type="ARBA" id="ARBA00022670"/>
    </source>
</evidence>
<evidence type="ECO:0000256" key="16">
    <source>
        <dbReference type="SAM" id="SignalP"/>
    </source>
</evidence>
<comment type="similarity">
    <text evidence="3">Belongs to the peptidase S1C family.</text>
</comment>
<feature type="binding site" evidence="15">
    <location>
        <position position="134"/>
    </location>
    <ligand>
        <name>substrate</name>
    </ligand>
</feature>
<dbReference type="SUPFAM" id="SSF50494">
    <property type="entry name" value="Trypsin-like serine proteases"/>
    <property type="match status" value="1"/>
</dbReference>
<evidence type="ECO:0000256" key="2">
    <source>
        <dbReference type="ARBA" id="ARBA00004418"/>
    </source>
</evidence>
<dbReference type="GO" id="GO:0006508">
    <property type="term" value="P:proteolysis"/>
    <property type="evidence" value="ECO:0007669"/>
    <property type="project" value="UniProtKB-KW"/>
</dbReference>
<evidence type="ECO:0000259" key="17">
    <source>
        <dbReference type="PROSITE" id="PS50106"/>
    </source>
</evidence>
<evidence type="ECO:0000256" key="8">
    <source>
        <dbReference type="ARBA" id="ARBA00022737"/>
    </source>
</evidence>
<feature type="active site" description="Charge relay system" evidence="14">
    <location>
        <position position="104"/>
    </location>
</feature>
<dbReference type="OrthoDB" id="9758917at2"/>
<evidence type="ECO:0000256" key="10">
    <source>
        <dbReference type="ARBA" id="ARBA00022801"/>
    </source>
</evidence>
<feature type="active site" description="Charge relay system" evidence="14">
    <location>
        <position position="209"/>
    </location>
</feature>
<dbReference type="Pfam" id="PF13365">
    <property type="entry name" value="Trypsin_2"/>
    <property type="match status" value="1"/>
</dbReference>
<dbReference type="PANTHER" id="PTHR22939">
    <property type="entry name" value="SERINE PROTEASE FAMILY S1C HTRA-RELATED"/>
    <property type="match status" value="1"/>
</dbReference>
<keyword evidence="10" id="KW-0378">Hydrolase</keyword>
<evidence type="ECO:0000256" key="5">
    <source>
        <dbReference type="ARBA" id="ARBA00013958"/>
    </source>
</evidence>
<dbReference type="EC" id="3.4.21.107" evidence="4"/>
<keyword evidence="9" id="KW-0574">Periplasm</keyword>
<dbReference type="Pfam" id="PF13180">
    <property type="entry name" value="PDZ_2"/>
    <property type="match status" value="2"/>
</dbReference>
<evidence type="ECO:0000256" key="9">
    <source>
        <dbReference type="ARBA" id="ARBA00022764"/>
    </source>
</evidence>
<evidence type="ECO:0000256" key="4">
    <source>
        <dbReference type="ARBA" id="ARBA00013035"/>
    </source>
</evidence>
<dbReference type="InterPro" id="IPR001478">
    <property type="entry name" value="PDZ"/>
</dbReference>
<feature type="active site" description="Charge relay system" evidence="14">
    <location>
        <position position="134"/>
    </location>
</feature>
<evidence type="ECO:0000313" key="19">
    <source>
        <dbReference type="Proteomes" id="UP000287502"/>
    </source>
</evidence>
<keyword evidence="7 16" id="KW-0732">Signal</keyword>
<dbReference type="PRINTS" id="PR00834">
    <property type="entry name" value="PROTEASES2C"/>
</dbReference>
<dbReference type="InterPro" id="IPR011782">
    <property type="entry name" value="Pept_S1C_Do"/>
</dbReference>
<feature type="signal peptide" evidence="16">
    <location>
        <begin position="1"/>
        <end position="22"/>
    </location>
</feature>
<dbReference type="PROSITE" id="PS50106">
    <property type="entry name" value="PDZ"/>
    <property type="match status" value="1"/>
</dbReference>
<proteinExistence type="inferred from homology"/>
<dbReference type="Gene3D" id="2.40.10.120">
    <property type="match status" value="1"/>
</dbReference>
<comment type="subcellular location">
    <subcellularLocation>
        <location evidence="2">Periplasm</location>
    </subcellularLocation>
</comment>
<feature type="domain" description="PDZ" evidence="17">
    <location>
        <begin position="249"/>
        <end position="315"/>
    </location>
</feature>
<keyword evidence="19" id="KW-1185">Reference proteome</keyword>
<dbReference type="KEGG" id="gtl:EP073_11055"/>
<evidence type="ECO:0000256" key="7">
    <source>
        <dbReference type="ARBA" id="ARBA00022729"/>
    </source>
</evidence>
<protein>
    <recommendedName>
        <fullName evidence="5">Probable periplasmic serine endoprotease DegP-like</fullName>
        <ecNumber evidence="4">3.4.21.107</ecNumber>
    </recommendedName>
    <alternativeName>
        <fullName evidence="13">Protease Do</fullName>
    </alternativeName>
</protein>
<dbReference type="InterPro" id="IPR001940">
    <property type="entry name" value="Peptidase_S1C"/>
</dbReference>
<sequence>MVRRITALLTMLIIFAAAAAQAAVAPVSFSDVVKKTRDGVVNISTTKTVTRKMPDIFHDEFFRKFFGDQFNAPNNGGKPQEYKTNSLGSGFVIDAAGLIVTNNHVIDDADEIVIKLNDKHEFKATVVGKDPMTDLALIKIDPKGVKLSPIKLGDSNSAEVGDWVVAIGNPLGLEWTVTAGIISGKARALGSGPYDNFMQTDASINPGNSGGPLLNLEGEVVGINTAIIPSGQGLGFAVPVNMLKDILPKLKKGKVDRGWLGVTVQSLDDKIAQGLGLENEEGALIADVVKGDPADKAGIKAGDVVVAINGKPVKDSRELINIVGGYEPNMVVKLTVVRDGKKREIPVKLGLRKDDNSTSVSPAEPDISKPIAVKELDAATAKKFGVEGGVIVTSIDETTNAFNAGLRSGDIILWINRQSVKSAEDFYAKYDKIKAGDVVFLKVVSRGSGRFIAFDK</sequence>
<evidence type="ECO:0000256" key="14">
    <source>
        <dbReference type="PIRSR" id="PIRSR611782-1"/>
    </source>
</evidence>
<evidence type="ECO:0000256" key="12">
    <source>
        <dbReference type="ARBA" id="ARBA00023016"/>
    </source>
</evidence>